<evidence type="ECO:0000313" key="13">
    <source>
        <dbReference type="Proteomes" id="UP000012174"/>
    </source>
</evidence>
<feature type="signal peptide" evidence="10">
    <location>
        <begin position="1"/>
        <end position="17"/>
    </location>
</feature>
<keyword evidence="9" id="KW-0479">Metal-binding</keyword>
<keyword evidence="9" id="KW-0408">Iron</keyword>
<keyword evidence="5" id="KW-0325">Glycoprotein</keyword>
<evidence type="ECO:0000256" key="9">
    <source>
        <dbReference type="PROSITE-ProRule" id="PRU01356"/>
    </source>
</evidence>
<dbReference type="PROSITE" id="PS52012">
    <property type="entry name" value="CFEM"/>
    <property type="match status" value="1"/>
</dbReference>
<feature type="chain" id="PRO_5004085436" evidence="10">
    <location>
        <begin position="18"/>
        <end position="159"/>
    </location>
</feature>
<evidence type="ECO:0000256" key="3">
    <source>
        <dbReference type="ARBA" id="ARBA00010031"/>
    </source>
</evidence>
<accession>M7TBJ2</accession>
<name>M7TBJ2_EUTLA</name>
<sequence length="159" mass="15512">MQFRIIALSLVASLVAADSVQDLIAQVPQCAVPCLNNAAKKVGCSATDNSCKCNKSTELASQAIVCVSSSCSTDELGKTTELTSEICLAVLKQAGGDAANSAVSSAGAAATSAISDALDLPSATAAATGSSTTPTTADAVRVGAGMGLVGVAAMAVMVL</sequence>
<dbReference type="HOGENOM" id="CLU_063084_4_2_1"/>
<dbReference type="AlphaFoldDB" id="M7TBJ2"/>
<keyword evidence="5" id="KW-0472">Membrane</keyword>
<evidence type="ECO:0000256" key="6">
    <source>
        <dbReference type="ARBA" id="ARBA00022729"/>
    </source>
</evidence>
<dbReference type="eggNOG" id="ENOG502SFDE">
    <property type="taxonomic scope" value="Eukaryota"/>
</dbReference>
<dbReference type="GO" id="GO:0005576">
    <property type="term" value="C:extracellular region"/>
    <property type="evidence" value="ECO:0007669"/>
    <property type="project" value="UniProtKB-SubCell"/>
</dbReference>
<keyword evidence="13" id="KW-1185">Reference proteome</keyword>
<reference evidence="13" key="1">
    <citation type="journal article" date="2013" name="Genome Announc.">
        <title>Draft genome sequence of the grapevine dieback fungus Eutypa lata UCR-EL1.</title>
        <authorList>
            <person name="Blanco-Ulate B."/>
            <person name="Rolshausen P.E."/>
            <person name="Cantu D."/>
        </authorList>
    </citation>
    <scope>NUCLEOTIDE SEQUENCE [LARGE SCALE GENOMIC DNA]</scope>
    <source>
        <strain evidence="13">UCR-EL1</strain>
    </source>
</reference>
<dbReference type="OrthoDB" id="3767534at2759"/>
<feature type="binding site" description="axial binding residue" evidence="9">
    <location>
        <position position="48"/>
    </location>
    <ligand>
        <name>heme</name>
        <dbReference type="ChEBI" id="CHEBI:30413"/>
    </ligand>
    <ligandPart>
        <name>Fe</name>
        <dbReference type="ChEBI" id="CHEBI:18248"/>
    </ligandPart>
</feature>
<dbReference type="InterPro" id="IPR008427">
    <property type="entry name" value="Extracellular_membr_CFEM_dom"/>
</dbReference>
<proteinExistence type="inferred from homology"/>
<evidence type="ECO:0000259" key="11">
    <source>
        <dbReference type="PROSITE" id="PS52012"/>
    </source>
</evidence>
<keyword evidence="7 9" id="KW-1015">Disulfide bond</keyword>
<dbReference type="Pfam" id="PF05730">
    <property type="entry name" value="CFEM"/>
    <property type="match status" value="1"/>
</dbReference>
<evidence type="ECO:0000256" key="2">
    <source>
        <dbReference type="ARBA" id="ARBA00004613"/>
    </source>
</evidence>
<dbReference type="Proteomes" id="UP000012174">
    <property type="component" value="Unassembled WGS sequence"/>
</dbReference>
<dbReference type="OMA" id="LMANCTQ"/>
<keyword evidence="6 10" id="KW-0732">Signal</keyword>
<dbReference type="STRING" id="1287681.M7TBJ2"/>
<feature type="disulfide bond" evidence="9">
    <location>
        <begin position="44"/>
        <end position="51"/>
    </location>
</feature>
<evidence type="ECO:0000256" key="10">
    <source>
        <dbReference type="SAM" id="SignalP"/>
    </source>
</evidence>
<keyword evidence="9" id="KW-0349">Heme</keyword>
<comment type="caution">
    <text evidence="9">Lacks conserved residue(s) required for the propagation of feature annotation.</text>
</comment>
<comment type="subcellular location">
    <subcellularLocation>
        <location evidence="1">Membrane</location>
        <topology evidence="1">Lipid-anchor</topology>
        <topology evidence="1">GPI-anchor</topology>
    </subcellularLocation>
    <subcellularLocation>
        <location evidence="2">Secreted</location>
    </subcellularLocation>
</comment>
<evidence type="ECO:0000313" key="12">
    <source>
        <dbReference type="EMBL" id="EMR64030.1"/>
    </source>
</evidence>
<dbReference type="GO" id="GO:0046872">
    <property type="term" value="F:metal ion binding"/>
    <property type="evidence" value="ECO:0007669"/>
    <property type="project" value="UniProtKB-UniRule"/>
</dbReference>
<evidence type="ECO:0000256" key="5">
    <source>
        <dbReference type="ARBA" id="ARBA00022622"/>
    </source>
</evidence>
<feature type="domain" description="CFEM" evidence="11">
    <location>
        <begin position="1"/>
        <end position="114"/>
    </location>
</feature>
<keyword evidence="5" id="KW-0336">GPI-anchor</keyword>
<organism evidence="12 13">
    <name type="scientific">Eutypa lata (strain UCR-EL1)</name>
    <name type="common">Grapevine dieback disease fungus</name>
    <name type="synonym">Eutypa armeniacae</name>
    <dbReference type="NCBI Taxonomy" id="1287681"/>
    <lineage>
        <taxon>Eukaryota</taxon>
        <taxon>Fungi</taxon>
        <taxon>Dikarya</taxon>
        <taxon>Ascomycota</taxon>
        <taxon>Pezizomycotina</taxon>
        <taxon>Sordariomycetes</taxon>
        <taxon>Xylariomycetidae</taxon>
        <taxon>Xylariales</taxon>
        <taxon>Diatrypaceae</taxon>
        <taxon>Eutypa</taxon>
    </lineage>
</organism>
<keyword evidence="8" id="KW-0449">Lipoprotein</keyword>
<gene>
    <name evidence="12" type="ORF">UCREL1_8998</name>
</gene>
<dbReference type="SMART" id="SM00747">
    <property type="entry name" value="CFEM"/>
    <property type="match status" value="1"/>
</dbReference>
<protein>
    <submittedName>
        <fullName evidence="12">Putative cfem domain-containing protein</fullName>
    </submittedName>
</protein>
<dbReference type="KEGG" id="ela:UCREL1_8998"/>
<dbReference type="GO" id="GO:0098552">
    <property type="term" value="C:side of membrane"/>
    <property type="evidence" value="ECO:0007669"/>
    <property type="project" value="UniProtKB-KW"/>
</dbReference>
<evidence type="ECO:0000256" key="1">
    <source>
        <dbReference type="ARBA" id="ARBA00004589"/>
    </source>
</evidence>
<dbReference type="EMBL" id="KB707126">
    <property type="protein sequence ID" value="EMR64030.1"/>
    <property type="molecule type" value="Genomic_DNA"/>
</dbReference>
<evidence type="ECO:0000256" key="7">
    <source>
        <dbReference type="ARBA" id="ARBA00023157"/>
    </source>
</evidence>
<evidence type="ECO:0000256" key="4">
    <source>
        <dbReference type="ARBA" id="ARBA00022525"/>
    </source>
</evidence>
<comment type="similarity">
    <text evidence="3">Belongs to the RBT5 family.</text>
</comment>
<keyword evidence="4" id="KW-0964">Secreted</keyword>
<evidence type="ECO:0000256" key="8">
    <source>
        <dbReference type="ARBA" id="ARBA00023288"/>
    </source>
</evidence>